<dbReference type="eggNOG" id="ENOG502ZCDV">
    <property type="taxonomic scope" value="Bacteria"/>
</dbReference>
<name>A8M7H3_SALAI</name>
<dbReference type="GO" id="GO:0006313">
    <property type="term" value="P:DNA transposition"/>
    <property type="evidence" value="ECO:0007669"/>
    <property type="project" value="InterPro"/>
</dbReference>
<reference evidence="2" key="1">
    <citation type="submission" date="2007-10" db="EMBL/GenBank/DDBJ databases">
        <title>Complete sequence of Salinispora arenicola CNS-205.</title>
        <authorList>
            <consortium name="US DOE Joint Genome Institute"/>
            <person name="Copeland A."/>
            <person name="Lucas S."/>
            <person name="Lapidus A."/>
            <person name="Barry K."/>
            <person name="Glavina del Rio T."/>
            <person name="Dalin E."/>
            <person name="Tice H."/>
            <person name="Pitluck S."/>
            <person name="Foster B."/>
            <person name="Schmutz J."/>
            <person name="Larimer F."/>
            <person name="Land M."/>
            <person name="Hauser L."/>
            <person name="Kyrpides N."/>
            <person name="Ivanova N."/>
            <person name="Jensen P.R."/>
            <person name="Moore B.S."/>
            <person name="Penn K."/>
            <person name="Jenkins C."/>
            <person name="Udwary D."/>
            <person name="Xiang L."/>
            <person name="Gontang E."/>
            <person name="Richardson P."/>
        </authorList>
    </citation>
    <scope>NUCLEOTIDE SEQUENCE [LARGE SCALE GENOMIC DNA]</scope>
    <source>
        <strain evidence="2">CNS-205</strain>
    </source>
</reference>
<evidence type="ECO:0000313" key="2">
    <source>
        <dbReference type="EMBL" id="ABV98846.1"/>
    </source>
</evidence>
<dbReference type="GO" id="GO:0003677">
    <property type="term" value="F:DNA binding"/>
    <property type="evidence" value="ECO:0007669"/>
    <property type="project" value="InterPro"/>
</dbReference>
<dbReference type="AlphaFoldDB" id="A8M7H3"/>
<dbReference type="STRING" id="391037.Sare_3023"/>
<accession>A8M7H3</accession>
<dbReference type="Pfam" id="PF01609">
    <property type="entry name" value="DDE_Tnp_1"/>
    <property type="match status" value="1"/>
</dbReference>
<gene>
    <name evidence="2" type="ordered locus">Sare_3023</name>
</gene>
<protein>
    <submittedName>
        <fullName evidence="2">Transposase IS4 family protein</fullName>
    </submittedName>
</protein>
<evidence type="ECO:0000259" key="1">
    <source>
        <dbReference type="Pfam" id="PF01609"/>
    </source>
</evidence>
<dbReference type="GO" id="GO:0004803">
    <property type="term" value="F:transposase activity"/>
    <property type="evidence" value="ECO:0007669"/>
    <property type="project" value="InterPro"/>
</dbReference>
<dbReference type="KEGG" id="saq:Sare_3023"/>
<dbReference type="EMBL" id="CP000850">
    <property type="protein sequence ID" value="ABV98846.1"/>
    <property type="molecule type" value="Genomic_DNA"/>
</dbReference>
<feature type="domain" description="Transposase IS4-like" evidence="1">
    <location>
        <begin position="9"/>
        <end position="78"/>
    </location>
</feature>
<sequence>MSRPATTVWPPRGGNYRYSTNLQVAVDAHTHLVVALGDPQPGNRNDTIVYRTSGIDQKLAGRPVIADGAYRGNPDVITPYRKPADGSARKGRTCGAEYCRIRRWGENSGAL</sequence>
<dbReference type="InterPro" id="IPR002559">
    <property type="entry name" value="Transposase_11"/>
</dbReference>
<organism evidence="2">
    <name type="scientific">Salinispora arenicola (strain CNS-205)</name>
    <dbReference type="NCBI Taxonomy" id="391037"/>
    <lineage>
        <taxon>Bacteria</taxon>
        <taxon>Bacillati</taxon>
        <taxon>Actinomycetota</taxon>
        <taxon>Actinomycetes</taxon>
        <taxon>Micromonosporales</taxon>
        <taxon>Micromonosporaceae</taxon>
        <taxon>Salinispora</taxon>
    </lineage>
</organism>
<dbReference type="HOGENOM" id="CLU_2156542_0_0_11"/>
<proteinExistence type="predicted"/>